<gene>
    <name evidence="2" type="ORF">E4656_15980</name>
</gene>
<sequence>MRLTVLLILAATSLVVASNIVAADDPFGETFNSGFGEVEPVEPSEPRTVYLANRLIQRGQVNTTQPEPDLNETDHRGLASLVTAWRSRVEWRPNSRFDGVLDAELSQDWVFDLRPDTDWKTPYRDQRETQLELHEARLGYRTSDWALTSGRQVQSWGFNDVLSVLEPVNPPRMAQPGLYDADETRLSRWLTEARLYLGNWTLQGMVAHENRMAEQPVHGSDYYPLPAETKDRTPNHGWEDPDAHAGGVRLSGLWQGADLAAFVWRGYNPTGHLMFEPGAVERRYERLTTVGAGLSVPFDSTVIRAEIAVEDGLTWAPVNTTQQGGQAVRSSGAERTTQRLSWALGVDLTLPENSRLLLEYRTDYLPDYQPDMAANLGEEFNHRWAIGAEHSTLRERLTLSGVVLGFGGLTDSGQATRLAADWDISDQWRTRFGWVGYRAGDAVQLQTADDSDRIFWQLEWLI</sequence>
<dbReference type="AlphaFoldDB" id="A0A4Z0WAG1"/>
<name>A0A4Z0WAG1_9GAMM</name>
<proteinExistence type="predicted"/>
<dbReference type="Proteomes" id="UP000297475">
    <property type="component" value="Unassembled WGS sequence"/>
</dbReference>
<evidence type="ECO:0000313" key="2">
    <source>
        <dbReference type="EMBL" id="TGG91527.1"/>
    </source>
</evidence>
<feature type="signal peptide" evidence="1">
    <location>
        <begin position="1"/>
        <end position="22"/>
    </location>
</feature>
<dbReference type="EMBL" id="SRMF01000008">
    <property type="protein sequence ID" value="TGG91527.1"/>
    <property type="molecule type" value="Genomic_DNA"/>
</dbReference>
<evidence type="ECO:0008006" key="4">
    <source>
        <dbReference type="Google" id="ProtNLM"/>
    </source>
</evidence>
<protein>
    <recommendedName>
        <fullName evidence="4">Alginate export domain-containing protein</fullName>
    </recommendedName>
</protein>
<comment type="caution">
    <text evidence="2">The sequence shown here is derived from an EMBL/GenBank/DDBJ whole genome shotgun (WGS) entry which is preliminary data.</text>
</comment>
<dbReference type="RefSeq" id="WP_135484311.1">
    <property type="nucleotide sequence ID" value="NZ_SRMF01000008.1"/>
</dbReference>
<keyword evidence="3" id="KW-1185">Reference proteome</keyword>
<evidence type="ECO:0000313" key="3">
    <source>
        <dbReference type="Proteomes" id="UP000297475"/>
    </source>
</evidence>
<evidence type="ECO:0000256" key="1">
    <source>
        <dbReference type="SAM" id="SignalP"/>
    </source>
</evidence>
<feature type="chain" id="PRO_5021236395" description="Alginate export domain-containing protein" evidence="1">
    <location>
        <begin position="23"/>
        <end position="462"/>
    </location>
</feature>
<accession>A0A4Z0WAG1</accession>
<organism evidence="2 3">
    <name type="scientific">Natronospirillum operosum</name>
    <dbReference type="NCBI Taxonomy" id="2759953"/>
    <lineage>
        <taxon>Bacteria</taxon>
        <taxon>Pseudomonadati</taxon>
        <taxon>Pseudomonadota</taxon>
        <taxon>Gammaproteobacteria</taxon>
        <taxon>Oceanospirillales</taxon>
        <taxon>Natronospirillaceae</taxon>
        <taxon>Natronospirillum</taxon>
    </lineage>
</organism>
<dbReference type="OrthoDB" id="9769143at2"/>
<reference evidence="2 3" key="1">
    <citation type="submission" date="2019-04" db="EMBL/GenBank/DDBJ databases">
        <title>Natronospirillum operosus gen. nov., sp. nov., a haloalkaliphilic satellite isolated from decaying biomass of laboratory culture of cyanobacterium Geitlerinema sp. and proposal of Natronospirillaceae fam. nov. and Saccharospirillaceae fam. nov.</title>
        <authorList>
            <person name="Kevbrin V."/>
            <person name="Boltyanskaya Y."/>
            <person name="Koziaeva V."/>
            <person name="Grouzdev D.S."/>
            <person name="Park M."/>
            <person name="Cho J."/>
        </authorList>
    </citation>
    <scope>NUCLEOTIDE SEQUENCE [LARGE SCALE GENOMIC DNA]</scope>
    <source>
        <strain evidence="2 3">G-116</strain>
    </source>
</reference>
<keyword evidence="1" id="KW-0732">Signal</keyword>